<sequence length="105" mass="11649">MNYIDRLAEGIRSKIPSKRLPDEDASDLFRMYAVLLLAKGVSVTASDVHNAWVAWMLETDDSHESLVPYEDLAPSVAAQDEPYVEAIKATAREQGKDDGDAVELR</sequence>
<keyword evidence="3" id="KW-1185">Reference proteome</keyword>
<feature type="domain" description="DUF7701" evidence="1">
    <location>
        <begin position="2"/>
        <end position="92"/>
    </location>
</feature>
<organism evidence="2 3">
    <name type="scientific">Kribbella jiaozuonensis</name>
    <dbReference type="NCBI Taxonomy" id="2575441"/>
    <lineage>
        <taxon>Bacteria</taxon>
        <taxon>Bacillati</taxon>
        <taxon>Actinomycetota</taxon>
        <taxon>Actinomycetes</taxon>
        <taxon>Propionibacteriales</taxon>
        <taxon>Kribbellaceae</taxon>
        <taxon>Kribbella</taxon>
    </lineage>
</organism>
<dbReference type="AlphaFoldDB" id="A0A4U3LEY7"/>
<dbReference type="OrthoDB" id="4763567at2"/>
<proteinExistence type="predicted"/>
<reference evidence="2 3" key="1">
    <citation type="submission" date="2019-04" db="EMBL/GenBank/DDBJ databases">
        <title>Kribbella sp. NEAU-THZ 27 nov., a novel actinomycete isolated from soil.</title>
        <authorList>
            <person name="Duan L."/>
        </authorList>
    </citation>
    <scope>NUCLEOTIDE SEQUENCE [LARGE SCALE GENOMIC DNA]</scope>
    <source>
        <strain evidence="3">NEAU-THZ27</strain>
    </source>
</reference>
<dbReference type="Proteomes" id="UP000305836">
    <property type="component" value="Unassembled WGS sequence"/>
</dbReference>
<evidence type="ECO:0000313" key="3">
    <source>
        <dbReference type="Proteomes" id="UP000305836"/>
    </source>
</evidence>
<protein>
    <recommendedName>
        <fullName evidence="1">DUF7701 domain-containing protein</fullName>
    </recommendedName>
</protein>
<evidence type="ECO:0000313" key="2">
    <source>
        <dbReference type="EMBL" id="TKK74078.1"/>
    </source>
</evidence>
<name>A0A4U3LEY7_9ACTN</name>
<dbReference type="RefSeq" id="WP_137258551.1">
    <property type="nucleotide sequence ID" value="NZ_JBHSPQ010000002.1"/>
</dbReference>
<gene>
    <name evidence="2" type="ORF">FDA38_35290</name>
</gene>
<dbReference type="EMBL" id="SZPZ01000006">
    <property type="protein sequence ID" value="TKK74078.1"/>
    <property type="molecule type" value="Genomic_DNA"/>
</dbReference>
<evidence type="ECO:0000259" key="1">
    <source>
        <dbReference type="Pfam" id="PF24792"/>
    </source>
</evidence>
<dbReference type="InterPro" id="IPR056118">
    <property type="entry name" value="DUF7701"/>
</dbReference>
<dbReference type="Pfam" id="PF24792">
    <property type="entry name" value="DUF7701"/>
    <property type="match status" value="1"/>
</dbReference>
<comment type="caution">
    <text evidence="2">The sequence shown here is derived from an EMBL/GenBank/DDBJ whole genome shotgun (WGS) entry which is preliminary data.</text>
</comment>
<accession>A0A4U3LEY7</accession>